<comment type="caution">
    <text evidence="2">The sequence shown here is derived from an EMBL/GenBank/DDBJ whole genome shotgun (WGS) entry which is preliminary data.</text>
</comment>
<feature type="transmembrane region" description="Helical" evidence="1">
    <location>
        <begin position="326"/>
        <end position="350"/>
    </location>
</feature>
<feature type="transmembrane region" description="Helical" evidence="1">
    <location>
        <begin position="39"/>
        <end position="57"/>
    </location>
</feature>
<dbReference type="Proteomes" id="UP000821846">
    <property type="component" value="Unassembled WGS sequence"/>
</dbReference>
<feature type="transmembrane region" description="Helical" evidence="1">
    <location>
        <begin position="237"/>
        <end position="256"/>
    </location>
</feature>
<sequence length="411" mass="46369">MKIRKNKQTLLIIAIILLPLSLALELNLSNPMIGYCDEVLTLFMAMYIIMLFLKGKLYRCDSNIVVLLIVFTVYGLLSNIYSGMAYNWNSAFLDAFLQWKIFVGFLVGKYISMKYSDDYVVNSIVKLCKVLLVIGAICGIISLFVDIGMASYSANQRFGIPAYYFVFGNSGRYGIIVACELLFILRKYEGKRVIVYEMLALFNMLLTTKGAVYIIFVFYIVLKFIFKKKNENAKIDFKSMIVLGLAGISALTYQISSYLLDNTAPRALLIKYGFVTAKKYFPFGSGFATYGSSEAAKHYARLYEQYGWSNKWTLGKSNGEALNDNYFATIIGETGYFGLIIFLSAFFSIFKQINAIRCNYKVKAMCMSIFIDLFVCFIATGITKSSIGMMAFLILGMFCGLFNKEKDIGVS</sequence>
<protein>
    <recommendedName>
        <fullName evidence="4">Lipid A core-O-antigen ligase and related enzymes</fullName>
    </recommendedName>
</protein>
<dbReference type="EMBL" id="JAAWUZ010000045">
    <property type="protein sequence ID" value="NSG30826.1"/>
    <property type="molecule type" value="Genomic_DNA"/>
</dbReference>
<evidence type="ECO:0000313" key="3">
    <source>
        <dbReference type="Proteomes" id="UP000821846"/>
    </source>
</evidence>
<feature type="transmembrane region" description="Helical" evidence="1">
    <location>
        <begin position="64"/>
        <end position="84"/>
    </location>
</feature>
<keyword evidence="1" id="KW-0812">Transmembrane</keyword>
<proteinExistence type="predicted"/>
<feature type="transmembrane region" description="Helical" evidence="1">
    <location>
        <begin position="162"/>
        <end position="185"/>
    </location>
</feature>
<gene>
    <name evidence="2" type="ORF">HFM93_11180</name>
</gene>
<feature type="transmembrane region" description="Helical" evidence="1">
    <location>
        <begin position="205"/>
        <end position="225"/>
    </location>
</feature>
<evidence type="ECO:0000313" key="2">
    <source>
        <dbReference type="EMBL" id="NSG30826.1"/>
    </source>
</evidence>
<evidence type="ECO:0008006" key="4">
    <source>
        <dbReference type="Google" id="ProtNLM"/>
    </source>
</evidence>
<reference evidence="2 3" key="1">
    <citation type="journal article" date="2020" name="Cell Host Microbe">
        <title>Functional and Genomic Variation between Human-Derived Isolates of Lachnospiraceae Reveals Inter- and Intra-Species Diversity.</title>
        <authorList>
            <person name="Sorbara M.T."/>
            <person name="Littmann E.R."/>
            <person name="Fontana E."/>
            <person name="Moody T.U."/>
            <person name="Kohout C.E."/>
            <person name="Gjonbalaj M."/>
            <person name="Eaton V."/>
            <person name="Seok R."/>
            <person name="Leiner I.M."/>
            <person name="Pamer E.G."/>
        </authorList>
    </citation>
    <scope>NUCLEOTIDE SEQUENCE [LARGE SCALE GENOMIC DNA]</scope>
    <source>
        <strain evidence="2 3">MSK.14.16</strain>
    </source>
</reference>
<name>A0ABX2GYZ3_9FIRM</name>
<evidence type="ECO:0000256" key="1">
    <source>
        <dbReference type="SAM" id="Phobius"/>
    </source>
</evidence>
<keyword evidence="1" id="KW-1133">Transmembrane helix</keyword>
<accession>A0ABX2GYZ3</accession>
<keyword evidence="3" id="KW-1185">Reference proteome</keyword>
<dbReference type="RefSeq" id="WP_173866641.1">
    <property type="nucleotide sequence ID" value="NZ_JAAWUU010000042.1"/>
</dbReference>
<keyword evidence="1" id="KW-0472">Membrane</keyword>
<organism evidence="2 3">
    <name type="scientific">Faecalicatena fissicatena</name>
    <dbReference type="NCBI Taxonomy" id="290055"/>
    <lineage>
        <taxon>Bacteria</taxon>
        <taxon>Bacillati</taxon>
        <taxon>Bacillota</taxon>
        <taxon>Clostridia</taxon>
        <taxon>Lachnospirales</taxon>
        <taxon>Lachnospiraceae</taxon>
        <taxon>Faecalicatena</taxon>
    </lineage>
</organism>
<feature type="transmembrane region" description="Helical" evidence="1">
    <location>
        <begin position="130"/>
        <end position="150"/>
    </location>
</feature>